<organism evidence="4 5">
    <name type="scientific">Lepraria finkii</name>
    <dbReference type="NCBI Taxonomy" id="1340010"/>
    <lineage>
        <taxon>Eukaryota</taxon>
        <taxon>Fungi</taxon>
        <taxon>Dikarya</taxon>
        <taxon>Ascomycota</taxon>
        <taxon>Pezizomycotina</taxon>
        <taxon>Lecanoromycetes</taxon>
        <taxon>OSLEUM clade</taxon>
        <taxon>Lecanoromycetidae</taxon>
        <taxon>Lecanorales</taxon>
        <taxon>Lecanorineae</taxon>
        <taxon>Stereocaulaceae</taxon>
        <taxon>Lepraria</taxon>
    </lineage>
</organism>
<dbReference type="InterPro" id="IPR001841">
    <property type="entry name" value="Znf_RING"/>
</dbReference>
<comment type="caution">
    <text evidence="4">The sequence shown here is derived from an EMBL/GenBank/DDBJ whole genome shotgun (WGS) entry which is preliminary data.</text>
</comment>
<keyword evidence="1" id="KW-0863">Zinc-finger</keyword>
<dbReference type="PROSITE" id="PS50089">
    <property type="entry name" value="ZF_RING_2"/>
    <property type="match status" value="1"/>
</dbReference>
<sequence length="255" mass="27729">MDAAGPTTTAVSMASQKAERLRIEMDVFKFILRLEIITVDGLAFDNRKCKLCKKPCGRKFLVQGPEIACELPCGCAVGHMCIREYWSLHEMAQVSCPVCQKQIPELIEASTALAQLSPVFSRPEPSASARGYSPDPKIGAVEEEDEKKLLIEQFENDTGLHFLSHDGSLKSNVFEGFSTELCYWSEDATSERILTAGDQDKGSSKDVASVESGSPSASNIISSDKGKSRKGSISRVWGIGCAAVKAVDIFPKRSD</sequence>
<keyword evidence="1" id="KW-0862">Zinc</keyword>
<protein>
    <recommendedName>
        <fullName evidence="3">RING-type domain-containing protein</fullName>
    </recommendedName>
</protein>
<proteinExistence type="predicted"/>
<name>A0ABR4AZM3_9LECA</name>
<evidence type="ECO:0000256" key="2">
    <source>
        <dbReference type="SAM" id="MobiDB-lite"/>
    </source>
</evidence>
<dbReference type="Proteomes" id="UP001590951">
    <property type="component" value="Unassembled WGS sequence"/>
</dbReference>
<feature type="region of interest" description="Disordered" evidence="2">
    <location>
        <begin position="195"/>
        <end position="233"/>
    </location>
</feature>
<reference evidence="4 5" key="1">
    <citation type="submission" date="2024-09" db="EMBL/GenBank/DDBJ databases">
        <title>Rethinking Asexuality: The Enigmatic Case of Functional Sexual Genes in Lepraria (Stereocaulaceae).</title>
        <authorList>
            <person name="Doellman M."/>
            <person name="Sun Y."/>
            <person name="Barcenas-Pena A."/>
            <person name="Lumbsch H.T."/>
            <person name="Grewe F."/>
        </authorList>
    </citation>
    <scope>NUCLEOTIDE SEQUENCE [LARGE SCALE GENOMIC DNA]</scope>
    <source>
        <strain evidence="4 5">Grewe 0041</strain>
    </source>
</reference>
<gene>
    <name evidence="4" type="ORF">ABVK25_008696</name>
</gene>
<evidence type="ECO:0000313" key="5">
    <source>
        <dbReference type="Proteomes" id="UP001590951"/>
    </source>
</evidence>
<feature type="domain" description="RING-type" evidence="3">
    <location>
        <begin position="49"/>
        <end position="100"/>
    </location>
</feature>
<dbReference type="EMBL" id="JBHFEH010000039">
    <property type="protein sequence ID" value="KAL2051102.1"/>
    <property type="molecule type" value="Genomic_DNA"/>
</dbReference>
<keyword evidence="1" id="KW-0479">Metal-binding</keyword>
<feature type="compositionally biased region" description="Low complexity" evidence="2">
    <location>
        <begin position="212"/>
        <end position="223"/>
    </location>
</feature>
<accession>A0ABR4AZM3</accession>
<keyword evidence="5" id="KW-1185">Reference proteome</keyword>
<evidence type="ECO:0000256" key="1">
    <source>
        <dbReference type="PROSITE-ProRule" id="PRU00175"/>
    </source>
</evidence>
<evidence type="ECO:0000313" key="4">
    <source>
        <dbReference type="EMBL" id="KAL2051102.1"/>
    </source>
</evidence>
<evidence type="ECO:0000259" key="3">
    <source>
        <dbReference type="PROSITE" id="PS50089"/>
    </source>
</evidence>